<reference evidence="2 4" key="1">
    <citation type="submission" date="2017-12" db="EMBL/GenBank/DDBJ databases">
        <authorList>
            <person name="Paulsen S."/>
            <person name="Gram L.K."/>
        </authorList>
    </citation>
    <scope>NUCLEOTIDE SEQUENCE [LARGE SCALE GENOMIC DNA]</scope>
    <source>
        <strain evidence="2 4">S1189</strain>
    </source>
</reference>
<dbReference type="OrthoDB" id="278697at2"/>
<sequence>MKLKLNSKKLKTLSNDKSLLPSDATHKIAGGKPPASDSWCGTEFCNGGRNTFCFTDGCWN</sequence>
<reference evidence="2" key="4">
    <citation type="submission" date="2019-09" db="EMBL/GenBank/DDBJ databases">
        <title>Co-occurence of chitin degradation, pigmentation and bioactivity in marine Pseudoalteromonas.</title>
        <authorList>
            <person name="Sonnenschein E.C."/>
            <person name="Bech P.K."/>
        </authorList>
    </citation>
    <scope>NUCLEOTIDE SEQUENCE</scope>
    <source>
        <strain evidence="2">S1189</strain>
    </source>
</reference>
<evidence type="ECO:0000313" key="1">
    <source>
        <dbReference type="EMBL" id="RZQ51699.1"/>
    </source>
</evidence>
<evidence type="ECO:0000313" key="2">
    <source>
        <dbReference type="EMBL" id="TMP79259.1"/>
    </source>
</evidence>
<comment type="caution">
    <text evidence="1">The sequence shown here is derived from an EMBL/GenBank/DDBJ whole genome shotgun (WGS) entry which is preliminary data.</text>
</comment>
<gene>
    <name evidence="1" type="ORF">C1E23_17850</name>
    <name evidence="2" type="ORF">CWB73_14175</name>
</gene>
<proteinExistence type="predicted"/>
<dbReference type="EMBL" id="PNCM01000031">
    <property type="protein sequence ID" value="TMP79259.1"/>
    <property type="molecule type" value="Genomic_DNA"/>
</dbReference>
<evidence type="ECO:0000313" key="3">
    <source>
        <dbReference type="Proteomes" id="UP000291338"/>
    </source>
</evidence>
<dbReference type="RefSeq" id="WP_130256856.1">
    <property type="nucleotide sequence ID" value="NZ_PNCM01000031.1"/>
</dbReference>
<reference evidence="1 3" key="2">
    <citation type="submission" date="2018-01" db="EMBL/GenBank/DDBJ databases">
        <title>Co-occurrence of chitin degradation, pigmentation and bioactivity in marine Pseudoalteromonas.</title>
        <authorList>
            <person name="Paulsen S."/>
            <person name="Gram L."/>
            <person name="Machado H."/>
        </authorList>
    </citation>
    <scope>NUCLEOTIDE SEQUENCE [LARGE SCALE GENOMIC DNA]</scope>
    <source>
        <strain evidence="1 3">S3898</strain>
    </source>
</reference>
<dbReference type="Proteomes" id="UP000307362">
    <property type="component" value="Unassembled WGS sequence"/>
</dbReference>
<reference evidence="4" key="3">
    <citation type="submission" date="2019-06" db="EMBL/GenBank/DDBJ databases">
        <title>Co-occurence of chitin degradation, pigmentation and bioactivity in marine Pseudoalteromonas.</title>
        <authorList>
            <person name="Sonnenschein E.C."/>
            <person name="Bech P.K."/>
        </authorList>
    </citation>
    <scope>NUCLEOTIDE SEQUENCE [LARGE SCALE GENOMIC DNA]</scope>
    <source>
        <strain evidence="4">S1189</strain>
    </source>
</reference>
<name>A0A4Q7IJW4_9GAMM</name>
<dbReference type="EMBL" id="PPSX01000083">
    <property type="protein sequence ID" value="RZQ51699.1"/>
    <property type="molecule type" value="Genomic_DNA"/>
</dbReference>
<evidence type="ECO:0000313" key="4">
    <source>
        <dbReference type="Proteomes" id="UP000307362"/>
    </source>
</evidence>
<accession>A0A4Q7IJW4</accession>
<dbReference type="Proteomes" id="UP000291338">
    <property type="component" value="Unassembled WGS sequence"/>
</dbReference>
<dbReference type="AlphaFoldDB" id="A0A4Q7IJW4"/>
<protein>
    <submittedName>
        <fullName evidence="1">Uncharacterized protein</fullName>
    </submittedName>
</protein>
<organism evidence="1 3">
    <name type="scientific">Pseudoalteromonas phenolica</name>
    <dbReference type="NCBI Taxonomy" id="161398"/>
    <lineage>
        <taxon>Bacteria</taxon>
        <taxon>Pseudomonadati</taxon>
        <taxon>Pseudomonadota</taxon>
        <taxon>Gammaproteobacteria</taxon>
        <taxon>Alteromonadales</taxon>
        <taxon>Pseudoalteromonadaceae</taxon>
        <taxon>Pseudoalteromonas</taxon>
    </lineage>
</organism>